<dbReference type="AlphaFoldDB" id="A0A9J6ZCI3"/>
<dbReference type="GO" id="GO:0005737">
    <property type="term" value="C:cytoplasm"/>
    <property type="evidence" value="ECO:0007669"/>
    <property type="project" value="TreeGrafter"/>
</dbReference>
<organism evidence="1 2">
    <name type="scientific">Candidatus Pristimantibacillus lignocellulolyticus</name>
    <dbReference type="NCBI Taxonomy" id="2994561"/>
    <lineage>
        <taxon>Bacteria</taxon>
        <taxon>Bacillati</taxon>
        <taxon>Bacillota</taxon>
        <taxon>Bacilli</taxon>
        <taxon>Bacillales</taxon>
        <taxon>Paenibacillaceae</taxon>
        <taxon>Candidatus Pristimantibacillus</taxon>
    </lineage>
</organism>
<dbReference type="InterPro" id="IPR050275">
    <property type="entry name" value="PGM_Phosphatase"/>
</dbReference>
<dbReference type="Pfam" id="PF00300">
    <property type="entry name" value="His_Phos_1"/>
    <property type="match status" value="1"/>
</dbReference>
<dbReference type="EMBL" id="CP097899">
    <property type="protein sequence ID" value="URN93819.1"/>
    <property type="molecule type" value="Genomic_DNA"/>
</dbReference>
<dbReference type="Proteomes" id="UP001056756">
    <property type="component" value="Chromosome"/>
</dbReference>
<dbReference type="GO" id="GO:0016791">
    <property type="term" value="F:phosphatase activity"/>
    <property type="evidence" value="ECO:0007669"/>
    <property type="project" value="TreeGrafter"/>
</dbReference>
<dbReference type="PANTHER" id="PTHR48100">
    <property type="entry name" value="BROAD-SPECIFICITY PHOSPHATASE YOR283W-RELATED"/>
    <property type="match status" value="1"/>
</dbReference>
<evidence type="ECO:0000313" key="1">
    <source>
        <dbReference type="EMBL" id="URN93819.1"/>
    </source>
</evidence>
<proteinExistence type="predicted"/>
<dbReference type="KEGG" id="plig:NAG76_18605"/>
<dbReference type="SUPFAM" id="SSF53254">
    <property type="entry name" value="Phosphoglycerate mutase-like"/>
    <property type="match status" value="1"/>
</dbReference>
<dbReference type="Gene3D" id="3.40.50.1240">
    <property type="entry name" value="Phosphoglycerate mutase-like"/>
    <property type="match status" value="1"/>
</dbReference>
<dbReference type="PIRSF" id="PIRSF000709">
    <property type="entry name" value="6PFK_2-Ptase"/>
    <property type="match status" value="1"/>
</dbReference>
<dbReference type="SMART" id="SM00855">
    <property type="entry name" value="PGAM"/>
    <property type="match status" value="1"/>
</dbReference>
<dbReference type="InterPro" id="IPR013078">
    <property type="entry name" value="His_Pase_superF_clade-1"/>
</dbReference>
<name>A0A9J6ZCI3_9BACL</name>
<accession>A0A9J6ZCI3</accession>
<evidence type="ECO:0000313" key="2">
    <source>
        <dbReference type="Proteomes" id="UP001056756"/>
    </source>
</evidence>
<dbReference type="CDD" id="cd07067">
    <property type="entry name" value="HP_PGM_like"/>
    <property type="match status" value="1"/>
</dbReference>
<dbReference type="InterPro" id="IPR029033">
    <property type="entry name" value="His_PPase_superfam"/>
</dbReference>
<protein>
    <submittedName>
        <fullName evidence="1">Histidine phosphatase family protein</fullName>
    </submittedName>
</protein>
<reference evidence="1" key="1">
    <citation type="submission" date="2022-05" db="EMBL/GenBank/DDBJ databases">
        <title>Novel bacterial taxa in a minimal lignocellulolytic consortium and its capacity to transform plastics disclosed by genome-resolved metagenomics.</title>
        <authorList>
            <person name="Rodriguez C.A.D."/>
            <person name="Diaz-Garcia L."/>
            <person name="Herrera K."/>
            <person name="Tarazona N.A."/>
            <person name="Sproer C."/>
            <person name="Overmann J."/>
            <person name="Jimenez D.J."/>
        </authorList>
    </citation>
    <scope>NUCLEOTIDE SEQUENCE</scope>
    <source>
        <strain evidence="1">MAG5</strain>
    </source>
</reference>
<sequence>MKKIYLVRHCKAVGQQPESPLTEEGSKDASSLIVDFFMGKRIEKIISSPYLRAIDTIKPYSIISNTEIKIDERLMERVLSTSNLEDWLIKLEETYEDLELKFEGGESSSEAIKRGIQLINEIVEMRENNVILVTHGALLSLIIMQYNQTFGFKDWQAMKNPEIYCLEVEQNGIRLNHLL</sequence>
<gene>
    <name evidence="1" type="ORF">NAG76_18605</name>
</gene>
<dbReference type="PANTHER" id="PTHR48100:SF1">
    <property type="entry name" value="HISTIDINE PHOSPHATASE FAMILY PROTEIN-RELATED"/>
    <property type="match status" value="1"/>
</dbReference>